<sequence>MYKRPEECKQHSKKLTKTKKKRKRTVDIEDECDDRGSDYPQGIVKKKLTPRNRYVSAIDKGIDKIKPSINVRDQYSNSRHIQCLTENSPLHPGLFSNFQEKSKTGKKLKDRGDLSTDSESSSHSEEICSFDSDIDLSGLTLTLEDQNAIVENYTKAHTSPTNTQDVDRSENV</sequence>
<dbReference type="EMBL" id="GBYB01014042">
    <property type="protein sequence ID" value="JAG83809.1"/>
    <property type="molecule type" value="Transcribed_RNA"/>
</dbReference>
<feature type="compositionally biased region" description="Basic residues" evidence="1">
    <location>
        <begin position="11"/>
        <end position="24"/>
    </location>
</feature>
<feature type="region of interest" description="Disordered" evidence="1">
    <location>
        <begin position="1"/>
        <end position="42"/>
    </location>
</feature>
<proteinExistence type="predicted"/>
<reference evidence="3" key="1">
    <citation type="submission" date="2015-01" db="EMBL/GenBank/DDBJ databases">
        <title>Transcriptome Assembly of Fopius arisanus.</title>
        <authorList>
            <person name="Geib S."/>
        </authorList>
    </citation>
    <scope>NUCLEOTIDE SEQUENCE</scope>
</reference>
<feature type="compositionally biased region" description="Basic and acidic residues" evidence="1">
    <location>
        <begin position="1"/>
        <end position="10"/>
    </location>
</feature>
<evidence type="ECO:0000313" key="2">
    <source>
        <dbReference type="EMBL" id="JAG83809.1"/>
    </source>
</evidence>
<feature type="region of interest" description="Disordered" evidence="1">
    <location>
        <begin position="86"/>
        <end position="127"/>
    </location>
</feature>
<name>A0A0C9QHD3_9HYME</name>
<evidence type="ECO:0000313" key="3">
    <source>
        <dbReference type="EMBL" id="JAG83810.1"/>
    </source>
</evidence>
<gene>
    <name evidence="3" type="primary">nifW_0</name>
    <name evidence="2" type="synonym">nifW_1</name>
    <name evidence="2" type="ORF">g.17855</name>
    <name evidence="3" type="ORF">g.17857</name>
</gene>
<protein>
    <submittedName>
        <fullName evidence="3">NifW_0 protein</fullName>
    </submittedName>
    <submittedName>
        <fullName evidence="2">NifW_1 protein</fullName>
    </submittedName>
</protein>
<accession>A0A0C9QHD3</accession>
<organism evidence="3">
    <name type="scientific">Fopius arisanus</name>
    <dbReference type="NCBI Taxonomy" id="64838"/>
    <lineage>
        <taxon>Eukaryota</taxon>
        <taxon>Metazoa</taxon>
        <taxon>Ecdysozoa</taxon>
        <taxon>Arthropoda</taxon>
        <taxon>Hexapoda</taxon>
        <taxon>Insecta</taxon>
        <taxon>Pterygota</taxon>
        <taxon>Neoptera</taxon>
        <taxon>Endopterygota</taxon>
        <taxon>Hymenoptera</taxon>
        <taxon>Apocrita</taxon>
        <taxon>Ichneumonoidea</taxon>
        <taxon>Braconidae</taxon>
        <taxon>Opiinae</taxon>
        <taxon>Fopius</taxon>
    </lineage>
</organism>
<feature type="compositionally biased region" description="Basic and acidic residues" evidence="1">
    <location>
        <begin position="110"/>
        <end position="126"/>
    </location>
</feature>
<dbReference type="EMBL" id="GBYB01014043">
    <property type="protein sequence ID" value="JAG83810.1"/>
    <property type="molecule type" value="Transcribed_RNA"/>
</dbReference>
<feature type="compositionally biased region" description="Polar residues" evidence="1">
    <location>
        <begin position="155"/>
        <end position="164"/>
    </location>
</feature>
<evidence type="ECO:0000256" key="1">
    <source>
        <dbReference type="SAM" id="MobiDB-lite"/>
    </source>
</evidence>
<dbReference type="AlphaFoldDB" id="A0A0C9QHD3"/>
<feature type="region of interest" description="Disordered" evidence="1">
    <location>
        <begin position="153"/>
        <end position="172"/>
    </location>
</feature>